<evidence type="ECO:0000313" key="3">
    <source>
        <dbReference type="Proteomes" id="UP001285441"/>
    </source>
</evidence>
<comment type="caution">
    <text evidence="2">The sequence shown here is derived from an EMBL/GenBank/DDBJ whole genome shotgun (WGS) entry which is preliminary data.</text>
</comment>
<dbReference type="AlphaFoldDB" id="A0AAE0K2A5"/>
<keyword evidence="3" id="KW-1185">Reference proteome</keyword>
<proteinExistence type="predicted"/>
<evidence type="ECO:0000256" key="1">
    <source>
        <dbReference type="SAM" id="MobiDB-lite"/>
    </source>
</evidence>
<protein>
    <submittedName>
        <fullName evidence="2">Uncharacterized protein</fullName>
    </submittedName>
</protein>
<feature type="compositionally biased region" description="Polar residues" evidence="1">
    <location>
        <begin position="1"/>
        <end position="14"/>
    </location>
</feature>
<organism evidence="2 3">
    <name type="scientific">Podospora didyma</name>
    <dbReference type="NCBI Taxonomy" id="330526"/>
    <lineage>
        <taxon>Eukaryota</taxon>
        <taxon>Fungi</taxon>
        <taxon>Dikarya</taxon>
        <taxon>Ascomycota</taxon>
        <taxon>Pezizomycotina</taxon>
        <taxon>Sordariomycetes</taxon>
        <taxon>Sordariomycetidae</taxon>
        <taxon>Sordariales</taxon>
        <taxon>Podosporaceae</taxon>
        <taxon>Podospora</taxon>
    </lineage>
</organism>
<dbReference type="EMBL" id="JAULSW010000010">
    <property type="protein sequence ID" value="KAK3368272.1"/>
    <property type="molecule type" value="Genomic_DNA"/>
</dbReference>
<reference evidence="2" key="1">
    <citation type="journal article" date="2023" name="Mol. Phylogenet. Evol.">
        <title>Genome-scale phylogeny and comparative genomics of the fungal order Sordariales.</title>
        <authorList>
            <person name="Hensen N."/>
            <person name="Bonometti L."/>
            <person name="Westerberg I."/>
            <person name="Brannstrom I.O."/>
            <person name="Guillou S."/>
            <person name="Cros-Aarteil S."/>
            <person name="Calhoun S."/>
            <person name="Haridas S."/>
            <person name="Kuo A."/>
            <person name="Mondo S."/>
            <person name="Pangilinan J."/>
            <person name="Riley R."/>
            <person name="LaButti K."/>
            <person name="Andreopoulos B."/>
            <person name="Lipzen A."/>
            <person name="Chen C."/>
            <person name="Yan M."/>
            <person name="Daum C."/>
            <person name="Ng V."/>
            <person name="Clum A."/>
            <person name="Steindorff A."/>
            <person name="Ohm R.A."/>
            <person name="Martin F."/>
            <person name="Silar P."/>
            <person name="Natvig D.O."/>
            <person name="Lalanne C."/>
            <person name="Gautier V."/>
            <person name="Ament-Velasquez S.L."/>
            <person name="Kruys A."/>
            <person name="Hutchinson M.I."/>
            <person name="Powell A.J."/>
            <person name="Barry K."/>
            <person name="Miller A.N."/>
            <person name="Grigoriev I.V."/>
            <person name="Debuchy R."/>
            <person name="Gladieux P."/>
            <person name="Hiltunen Thoren M."/>
            <person name="Johannesson H."/>
        </authorList>
    </citation>
    <scope>NUCLEOTIDE SEQUENCE</scope>
    <source>
        <strain evidence="2">CBS 232.78</strain>
    </source>
</reference>
<feature type="region of interest" description="Disordered" evidence="1">
    <location>
        <begin position="1"/>
        <end position="20"/>
    </location>
</feature>
<sequence length="85" mass="9496">MSVHSASAMDTTPSRAPRYVQPEVGGDAYLLSQDLPGPRIRLDKLSAKLRTKFGPGTYKIYLIHDVYSIKVPARLSLTEIAECFW</sequence>
<evidence type="ECO:0000313" key="2">
    <source>
        <dbReference type="EMBL" id="KAK3368272.1"/>
    </source>
</evidence>
<reference evidence="2" key="2">
    <citation type="submission" date="2023-06" db="EMBL/GenBank/DDBJ databases">
        <authorList>
            <consortium name="Lawrence Berkeley National Laboratory"/>
            <person name="Haridas S."/>
            <person name="Hensen N."/>
            <person name="Bonometti L."/>
            <person name="Westerberg I."/>
            <person name="Brannstrom I.O."/>
            <person name="Guillou S."/>
            <person name="Cros-Aarteil S."/>
            <person name="Calhoun S."/>
            <person name="Kuo A."/>
            <person name="Mondo S."/>
            <person name="Pangilinan J."/>
            <person name="Riley R."/>
            <person name="LaButti K."/>
            <person name="Andreopoulos B."/>
            <person name="Lipzen A."/>
            <person name="Chen C."/>
            <person name="Yanf M."/>
            <person name="Daum C."/>
            <person name="Ng V."/>
            <person name="Clum A."/>
            <person name="Steindorff A."/>
            <person name="Ohm R."/>
            <person name="Martin F."/>
            <person name="Silar P."/>
            <person name="Natvig D."/>
            <person name="Lalanne C."/>
            <person name="Gautier V."/>
            <person name="Ament-velasquez S.L."/>
            <person name="Kruys A."/>
            <person name="Hutchinson M.I."/>
            <person name="Powell A.J."/>
            <person name="Barry K."/>
            <person name="Miller A.N."/>
            <person name="Grigoriev I.V."/>
            <person name="Debuchy R."/>
            <person name="Gladieux P."/>
            <person name="Thoren M.H."/>
            <person name="Johannesson H."/>
        </authorList>
    </citation>
    <scope>NUCLEOTIDE SEQUENCE</scope>
    <source>
        <strain evidence="2">CBS 232.78</strain>
    </source>
</reference>
<accession>A0AAE0K2A5</accession>
<name>A0AAE0K2A5_9PEZI</name>
<dbReference type="Proteomes" id="UP001285441">
    <property type="component" value="Unassembled WGS sequence"/>
</dbReference>
<gene>
    <name evidence="2" type="ORF">B0H63DRAFT_488176</name>
</gene>